<feature type="transmembrane region" description="Helical" evidence="5">
    <location>
        <begin position="133"/>
        <end position="155"/>
    </location>
</feature>
<dbReference type="InterPro" id="IPR011990">
    <property type="entry name" value="TPR-like_helical_dom_sf"/>
</dbReference>
<feature type="transmembrane region" description="Helical" evidence="5">
    <location>
        <begin position="205"/>
        <end position="226"/>
    </location>
</feature>
<feature type="transmembrane region" description="Helical" evidence="5">
    <location>
        <begin position="232"/>
        <end position="249"/>
    </location>
</feature>
<accession>A0A1G2R355</accession>
<dbReference type="InterPro" id="IPR051533">
    <property type="entry name" value="WaaL-like"/>
</dbReference>
<dbReference type="AlphaFoldDB" id="A0A1G2R355"/>
<dbReference type="STRING" id="1802448.A2672_00230"/>
<evidence type="ECO:0000256" key="1">
    <source>
        <dbReference type="ARBA" id="ARBA00004141"/>
    </source>
</evidence>
<protein>
    <recommendedName>
        <fullName evidence="6">O-antigen ligase-related domain-containing protein</fullName>
    </recommendedName>
</protein>
<feature type="transmembrane region" description="Helical" evidence="5">
    <location>
        <begin position="359"/>
        <end position="383"/>
    </location>
</feature>
<dbReference type="PANTHER" id="PTHR37422">
    <property type="entry name" value="TEICHURONIC ACID BIOSYNTHESIS PROTEIN TUAE"/>
    <property type="match status" value="1"/>
</dbReference>
<comment type="subcellular location">
    <subcellularLocation>
        <location evidence="1">Membrane</location>
        <topology evidence="1">Multi-pass membrane protein</topology>
    </subcellularLocation>
</comment>
<keyword evidence="2 5" id="KW-0812">Transmembrane</keyword>
<evidence type="ECO:0000256" key="3">
    <source>
        <dbReference type="ARBA" id="ARBA00022989"/>
    </source>
</evidence>
<dbReference type="Proteomes" id="UP000178065">
    <property type="component" value="Unassembled WGS sequence"/>
</dbReference>
<name>A0A1G2R355_9BACT</name>
<feature type="transmembrane region" description="Helical" evidence="5">
    <location>
        <begin position="105"/>
        <end position="126"/>
    </location>
</feature>
<dbReference type="PANTHER" id="PTHR37422:SF13">
    <property type="entry name" value="LIPOPOLYSACCHARIDE BIOSYNTHESIS PROTEIN PA4999-RELATED"/>
    <property type="match status" value="1"/>
</dbReference>
<dbReference type="InterPro" id="IPR007016">
    <property type="entry name" value="O-antigen_ligase-rel_domated"/>
</dbReference>
<feature type="transmembrane region" description="Helical" evidence="5">
    <location>
        <begin position="395"/>
        <end position="414"/>
    </location>
</feature>
<organism evidence="7 8">
    <name type="scientific">Candidatus Wildermuthbacteria bacterium RIFCSPHIGHO2_01_FULL_49_22b</name>
    <dbReference type="NCBI Taxonomy" id="1802448"/>
    <lineage>
        <taxon>Bacteria</taxon>
        <taxon>Candidatus Wildermuthiibacteriota</taxon>
    </lineage>
</organism>
<proteinExistence type="predicted"/>
<keyword evidence="3 5" id="KW-1133">Transmembrane helix</keyword>
<evidence type="ECO:0000313" key="8">
    <source>
        <dbReference type="Proteomes" id="UP000178065"/>
    </source>
</evidence>
<feature type="transmembrane region" description="Helical" evidence="5">
    <location>
        <begin position="420"/>
        <end position="438"/>
    </location>
</feature>
<feature type="transmembrane region" description="Helical" evidence="5">
    <location>
        <begin position="33"/>
        <end position="52"/>
    </location>
</feature>
<comment type="caution">
    <text evidence="7">The sequence shown here is derived from an EMBL/GenBank/DDBJ whole genome shotgun (WGS) entry which is preliminary data.</text>
</comment>
<dbReference type="EMBL" id="MHTT01000001">
    <property type="protein sequence ID" value="OHA66511.1"/>
    <property type="molecule type" value="Genomic_DNA"/>
</dbReference>
<evidence type="ECO:0000256" key="4">
    <source>
        <dbReference type="ARBA" id="ARBA00023136"/>
    </source>
</evidence>
<dbReference type="GO" id="GO:0016020">
    <property type="term" value="C:membrane"/>
    <property type="evidence" value="ECO:0007669"/>
    <property type="project" value="UniProtKB-SubCell"/>
</dbReference>
<gene>
    <name evidence="7" type="ORF">A2672_00230</name>
</gene>
<evidence type="ECO:0000259" key="6">
    <source>
        <dbReference type="Pfam" id="PF04932"/>
    </source>
</evidence>
<sequence>MHDTLRKLTLLLFALAALIPLMNLPPWFAPAPWGQAVLVRFLVPLLGILFLARLLGTPGFVQQAKERIQAVRWPLAAFALFLSVYMLALLFSMDPHFSFWGDPDRGWGALNYFLYVILGLLAFLSLKKEEWKTVWIAVFAGAVFLALVAFAQRFALLPNLIDPTGKPHATLGNPILLGAYLTPLVFLLLGFALKRISTLSQPHLHRISTLSPYIVLALLLLLAIFFAGSRSAFLGLGAGVFFFLLFAPVRARLLRVLGIGFVLAGVTTFTWLFFYPTPPSFLGEELSRSWNRITPQGLMKTERLAGWSIELKGVADRPFLGYGPYNSAIGFNKHFEESFVTEYRSTGWWDTAHSMYLDIAAGTGFLGLGTFLLFLGALFWGLMAARKPAPPQEKLLIHGTQTALVAFLAAMIPAFTSTPLYLIFFLLCAYALFLTTSHRQTEVVTPMFPSFWKRLHPNVQLGLFGLLGILVLLFLYTAALKPLAVNKDINLAQTKADKEQCEKAITIMEASFPANSHFQHYHRQRYVDIIGQCITNMPSQVKKLSEGAVFMLEEYHQTRERDPRSYILLGGYLNNLILLSLDKEERLRLAERAEAALKRAEELSPQRHATFAKLAQTYRLTGQYKKGQEVVDKCLALRPNLKDCWQERVLMSIVQGTMDRGFEALAEEAKNHGIAVQGDAPFLFQFIQAYGAQPERYKKDLMRAYEQLTRAVPDIFQYHAVLAGLYRDIGEREKAIKQLQEMWRLSPTPETQQQINAFLQTLP</sequence>
<feature type="transmembrane region" description="Helical" evidence="5">
    <location>
        <begin position="175"/>
        <end position="193"/>
    </location>
</feature>
<evidence type="ECO:0000256" key="5">
    <source>
        <dbReference type="SAM" id="Phobius"/>
    </source>
</evidence>
<keyword evidence="4 5" id="KW-0472">Membrane</keyword>
<evidence type="ECO:0000313" key="7">
    <source>
        <dbReference type="EMBL" id="OHA66511.1"/>
    </source>
</evidence>
<dbReference type="SUPFAM" id="SSF48452">
    <property type="entry name" value="TPR-like"/>
    <property type="match status" value="1"/>
</dbReference>
<feature type="transmembrane region" description="Helical" evidence="5">
    <location>
        <begin position="256"/>
        <end position="274"/>
    </location>
</feature>
<dbReference type="Gene3D" id="1.25.40.10">
    <property type="entry name" value="Tetratricopeptide repeat domain"/>
    <property type="match status" value="1"/>
</dbReference>
<feature type="domain" description="O-antigen ligase-related" evidence="6">
    <location>
        <begin position="216"/>
        <end position="372"/>
    </location>
</feature>
<feature type="transmembrane region" description="Helical" evidence="5">
    <location>
        <begin position="73"/>
        <end position="93"/>
    </location>
</feature>
<evidence type="ECO:0000256" key="2">
    <source>
        <dbReference type="ARBA" id="ARBA00022692"/>
    </source>
</evidence>
<feature type="transmembrane region" description="Helical" evidence="5">
    <location>
        <begin position="459"/>
        <end position="479"/>
    </location>
</feature>
<reference evidence="7 8" key="1">
    <citation type="journal article" date="2016" name="Nat. Commun.">
        <title>Thousands of microbial genomes shed light on interconnected biogeochemical processes in an aquifer system.</title>
        <authorList>
            <person name="Anantharaman K."/>
            <person name="Brown C.T."/>
            <person name="Hug L.A."/>
            <person name="Sharon I."/>
            <person name="Castelle C.J."/>
            <person name="Probst A.J."/>
            <person name="Thomas B.C."/>
            <person name="Singh A."/>
            <person name="Wilkins M.J."/>
            <person name="Karaoz U."/>
            <person name="Brodie E.L."/>
            <person name="Williams K.H."/>
            <person name="Hubbard S.S."/>
            <person name="Banfield J.F."/>
        </authorList>
    </citation>
    <scope>NUCLEOTIDE SEQUENCE [LARGE SCALE GENOMIC DNA]</scope>
</reference>
<dbReference type="Pfam" id="PF04932">
    <property type="entry name" value="Wzy_C"/>
    <property type="match status" value="1"/>
</dbReference>